<feature type="region of interest" description="Disordered" evidence="1">
    <location>
        <begin position="1"/>
        <end position="20"/>
    </location>
</feature>
<gene>
    <name evidence="2" type="ORF">N7460_009677</name>
</gene>
<evidence type="ECO:0000313" key="2">
    <source>
        <dbReference type="EMBL" id="KAJ6035502.1"/>
    </source>
</evidence>
<name>A0AAD6I829_PENCN</name>
<dbReference type="Proteomes" id="UP001219568">
    <property type="component" value="Unassembled WGS sequence"/>
</dbReference>
<proteinExistence type="predicted"/>
<organism evidence="2 3">
    <name type="scientific">Penicillium canescens</name>
    <dbReference type="NCBI Taxonomy" id="5083"/>
    <lineage>
        <taxon>Eukaryota</taxon>
        <taxon>Fungi</taxon>
        <taxon>Dikarya</taxon>
        <taxon>Ascomycota</taxon>
        <taxon>Pezizomycotina</taxon>
        <taxon>Eurotiomycetes</taxon>
        <taxon>Eurotiomycetidae</taxon>
        <taxon>Eurotiales</taxon>
        <taxon>Aspergillaceae</taxon>
        <taxon>Penicillium</taxon>
    </lineage>
</organism>
<feature type="region of interest" description="Disordered" evidence="1">
    <location>
        <begin position="57"/>
        <end position="106"/>
    </location>
</feature>
<feature type="compositionally biased region" description="Basic and acidic residues" evidence="1">
    <location>
        <begin position="97"/>
        <end position="106"/>
    </location>
</feature>
<protein>
    <submittedName>
        <fullName evidence="2">Uncharacterized protein</fullName>
    </submittedName>
</protein>
<feature type="compositionally biased region" description="Basic and acidic residues" evidence="1">
    <location>
        <begin position="9"/>
        <end position="20"/>
    </location>
</feature>
<dbReference type="EMBL" id="JAQJZL010000010">
    <property type="protein sequence ID" value="KAJ6035502.1"/>
    <property type="molecule type" value="Genomic_DNA"/>
</dbReference>
<sequence length="106" mass="11657">MVYRKSKRSKTECRGCDERSRDVAGAKTMSICEAGQTGALKNRHGGLMYATSAKVRAHERRIGTDRNATPSNRKVKSGPGHLAGARTQNATTRKLTKKPETEEKQV</sequence>
<accession>A0AAD6I829</accession>
<evidence type="ECO:0000313" key="3">
    <source>
        <dbReference type="Proteomes" id="UP001219568"/>
    </source>
</evidence>
<reference evidence="2" key="1">
    <citation type="journal article" date="2023" name="IMA Fungus">
        <title>Comparative genomic study of the Penicillium genus elucidates a diverse pangenome and 15 lateral gene transfer events.</title>
        <authorList>
            <person name="Petersen C."/>
            <person name="Sorensen T."/>
            <person name="Nielsen M.R."/>
            <person name="Sondergaard T.E."/>
            <person name="Sorensen J.L."/>
            <person name="Fitzpatrick D.A."/>
            <person name="Frisvad J.C."/>
            <person name="Nielsen K.L."/>
        </authorList>
    </citation>
    <scope>NUCLEOTIDE SEQUENCE</scope>
    <source>
        <strain evidence="2">IBT 15450</strain>
    </source>
</reference>
<reference evidence="2" key="2">
    <citation type="submission" date="2023-01" db="EMBL/GenBank/DDBJ databases">
        <authorList>
            <person name="Petersen C."/>
        </authorList>
    </citation>
    <scope>NUCLEOTIDE SEQUENCE</scope>
    <source>
        <strain evidence="2">IBT 15450</strain>
    </source>
</reference>
<comment type="caution">
    <text evidence="2">The sequence shown here is derived from an EMBL/GenBank/DDBJ whole genome shotgun (WGS) entry which is preliminary data.</text>
</comment>
<dbReference type="AlphaFoldDB" id="A0AAD6I829"/>
<keyword evidence="3" id="KW-1185">Reference proteome</keyword>
<evidence type="ECO:0000256" key="1">
    <source>
        <dbReference type="SAM" id="MobiDB-lite"/>
    </source>
</evidence>